<keyword evidence="4" id="KW-0732">Signal</keyword>
<proteinExistence type="evidence at transcript level"/>
<protein>
    <submittedName>
        <fullName evidence="5">Pheromone binding protein 2</fullName>
    </submittedName>
</protein>
<feature type="disulfide bond" evidence="3">
    <location>
        <begin position="71"/>
        <end position="129"/>
    </location>
</feature>
<sequence>MWAKTLMVVVTVVMMSVNVESSQTLLKDMTKNFLKAYGQCQKELGLPDSTATELMNFWKEGYEIKSREAGCAIMCLSKKLEVIDPEGKLHKGKTTEFIVAHGTDEATAHKLIDILHACMQSVTPSEDHCLMSLQVAMCFKAEIHKLGWAPDTELLFEEMVAEMQ</sequence>
<reference evidence="5" key="2">
    <citation type="submission" date="2013-01" db="EMBL/GenBank/DDBJ databases">
        <authorList>
            <person name="Dong H.-B."/>
            <person name="Wang M.-Q."/>
        </authorList>
    </citation>
    <scope>NUCLEOTIDE SEQUENCE</scope>
</reference>
<evidence type="ECO:0000256" key="2">
    <source>
        <dbReference type="ARBA" id="ARBA00022448"/>
    </source>
</evidence>
<accession>M4YHW5</accession>
<feature type="chain" id="PRO_5004061297" evidence="4">
    <location>
        <begin position="22"/>
        <end position="164"/>
    </location>
</feature>
<feature type="signal peptide" evidence="4">
    <location>
        <begin position="1"/>
        <end position="21"/>
    </location>
</feature>
<dbReference type="PRINTS" id="PR00484">
    <property type="entry name" value="PBPGOBP"/>
</dbReference>
<dbReference type="SMR" id="M4YHW5"/>
<dbReference type="CDD" id="cd23992">
    <property type="entry name" value="PBP_GOBP"/>
    <property type="match status" value="1"/>
</dbReference>
<dbReference type="PIRSF" id="PIRSF015604">
    <property type="entry name" value="Odorant/phero_bd"/>
    <property type="match status" value="1"/>
</dbReference>
<dbReference type="InterPro" id="IPR036728">
    <property type="entry name" value="PBP_GOBP_sf"/>
</dbReference>
<name>M4YHW5_CNAME</name>
<dbReference type="SUPFAM" id="SSF47565">
    <property type="entry name" value="Insect pheromone/odorant-binding proteins"/>
    <property type="match status" value="1"/>
</dbReference>
<feature type="disulfide bond" evidence="3">
    <location>
        <begin position="118"/>
        <end position="138"/>
    </location>
</feature>
<dbReference type="EMBL" id="KC507181">
    <property type="protein sequence ID" value="AGI37364.1"/>
    <property type="molecule type" value="mRNA"/>
</dbReference>
<feature type="disulfide bond" evidence="3">
    <location>
        <begin position="40"/>
        <end position="75"/>
    </location>
</feature>
<keyword evidence="3" id="KW-1015">Disulfide bond</keyword>
<dbReference type="OrthoDB" id="7413278at2759"/>
<evidence type="ECO:0000256" key="1">
    <source>
        <dbReference type="ARBA" id="ARBA00008098"/>
    </source>
</evidence>
<organism evidence="5">
    <name type="scientific">Cnaphalocrocis medinalis</name>
    <name type="common">Rice leaffolder moth</name>
    <dbReference type="NCBI Taxonomy" id="437488"/>
    <lineage>
        <taxon>Eukaryota</taxon>
        <taxon>Metazoa</taxon>
        <taxon>Ecdysozoa</taxon>
        <taxon>Arthropoda</taxon>
        <taxon>Hexapoda</taxon>
        <taxon>Insecta</taxon>
        <taxon>Pterygota</taxon>
        <taxon>Neoptera</taxon>
        <taxon>Endopterygota</taxon>
        <taxon>Lepidoptera</taxon>
        <taxon>Glossata</taxon>
        <taxon>Ditrysia</taxon>
        <taxon>Pyraloidea</taxon>
        <taxon>Crambidae</taxon>
        <taxon>Pyraustinae</taxon>
        <taxon>Cnaphalocrocis</taxon>
    </lineage>
</organism>
<keyword evidence="2" id="KW-0813">Transport</keyword>
<dbReference type="Pfam" id="PF01395">
    <property type="entry name" value="PBP_GOBP"/>
    <property type="match status" value="1"/>
</dbReference>
<dbReference type="GO" id="GO:0005549">
    <property type="term" value="F:odorant binding"/>
    <property type="evidence" value="ECO:0007669"/>
    <property type="project" value="InterPro"/>
</dbReference>
<evidence type="ECO:0000313" key="5">
    <source>
        <dbReference type="EMBL" id="AGI37364.1"/>
    </source>
</evidence>
<gene>
    <name evidence="5" type="primary">pbp2</name>
</gene>
<dbReference type="InterPro" id="IPR006072">
    <property type="entry name" value="Odorant/phero-bd_Lep"/>
</dbReference>
<comment type="similarity">
    <text evidence="1">Belongs to the PBP/GOBP family.</text>
</comment>
<evidence type="ECO:0000256" key="4">
    <source>
        <dbReference type="SAM" id="SignalP"/>
    </source>
</evidence>
<reference evidence="5" key="1">
    <citation type="journal article" date="2013" name="Biochem. Biophys. Res. Commun.">
        <title>Analysis of a cDNA library from the antenna of Cnaphalocrocis medinalis and the expression pattern of olfactory genes.</title>
        <authorList>
            <person name="Zeng F.F."/>
            <person name="Sun X."/>
            <person name="Dong H.B."/>
            <person name="Wang M.Q."/>
        </authorList>
    </citation>
    <scope>NUCLEOTIDE SEQUENCE</scope>
</reference>
<evidence type="ECO:0000256" key="3">
    <source>
        <dbReference type="PIRSR" id="PIRSR015604-1"/>
    </source>
</evidence>
<dbReference type="InterPro" id="IPR006170">
    <property type="entry name" value="PBP/GOBP"/>
</dbReference>
<dbReference type="AlphaFoldDB" id="M4YHW5"/>
<dbReference type="Gene3D" id="1.10.238.20">
    <property type="entry name" value="Pheromone/general odorant binding protein domain"/>
    <property type="match status" value="1"/>
</dbReference>
<dbReference type="SMART" id="SM00708">
    <property type="entry name" value="PhBP"/>
    <property type="match status" value="1"/>
</dbReference>